<evidence type="ECO:0000313" key="2">
    <source>
        <dbReference type="Proteomes" id="UP000242699"/>
    </source>
</evidence>
<comment type="caution">
    <text evidence="1">The sequence shown here is derived from an EMBL/GenBank/DDBJ whole genome shotgun (WGS) entry which is preliminary data.</text>
</comment>
<accession>A0A2T2WQ13</accession>
<name>A0A2T2WQ13_9FIRM</name>
<dbReference type="Proteomes" id="UP000242699">
    <property type="component" value="Unassembled WGS sequence"/>
</dbReference>
<dbReference type="AlphaFoldDB" id="A0A2T2WQ13"/>
<proteinExistence type="predicted"/>
<gene>
    <name evidence="1" type="ORF">C7B43_19260</name>
</gene>
<dbReference type="EMBL" id="PXYT01000082">
    <property type="protein sequence ID" value="PSR24325.1"/>
    <property type="molecule type" value="Genomic_DNA"/>
</dbReference>
<protein>
    <submittedName>
        <fullName evidence="1">Uncharacterized protein</fullName>
    </submittedName>
</protein>
<evidence type="ECO:0000313" key="1">
    <source>
        <dbReference type="EMBL" id="PSR24325.1"/>
    </source>
</evidence>
<organism evidence="1 2">
    <name type="scientific">Sulfobacillus benefaciens</name>
    <dbReference type="NCBI Taxonomy" id="453960"/>
    <lineage>
        <taxon>Bacteria</taxon>
        <taxon>Bacillati</taxon>
        <taxon>Bacillota</taxon>
        <taxon>Clostridia</taxon>
        <taxon>Eubacteriales</taxon>
        <taxon>Clostridiales Family XVII. Incertae Sedis</taxon>
        <taxon>Sulfobacillus</taxon>
    </lineage>
</organism>
<reference evidence="1 2" key="1">
    <citation type="journal article" date="2014" name="BMC Genomics">
        <title>Comparison of environmental and isolate Sulfobacillus genomes reveals diverse carbon, sulfur, nitrogen, and hydrogen metabolisms.</title>
        <authorList>
            <person name="Justice N.B."/>
            <person name="Norman A."/>
            <person name="Brown C.T."/>
            <person name="Singh A."/>
            <person name="Thomas B.C."/>
            <person name="Banfield J.F."/>
        </authorList>
    </citation>
    <scope>NUCLEOTIDE SEQUENCE [LARGE SCALE GENOMIC DNA]</scope>
    <source>
        <strain evidence="1">AMDSBA1</strain>
    </source>
</reference>
<sequence length="70" mass="7935">MAVTDALWKLTPFTPKQRALLEWLKVPEELIMTVSKGEASRLIDTELAAQHAPQASLHRLRERLITVMPS</sequence>